<evidence type="ECO:0000313" key="2">
    <source>
        <dbReference type="EMBL" id="OGY11413.1"/>
    </source>
</evidence>
<reference evidence="2 3" key="1">
    <citation type="journal article" date="2016" name="Nat. Commun.">
        <title>Thousands of microbial genomes shed light on interconnected biogeochemical processes in an aquifer system.</title>
        <authorList>
            <person name="Anantharaman K."/>
            <person name="Brown C.T."/>
            <person name="Hug L.A."/>
            <person name="Sharon I."/>
            <person name="Castelle C.J."/>
            <person name="Probst A.J."/>
            <person name="Thomas B.C."/>
            <person name="Singh A."/>
            <person name="Wilkins M.J."/>
            <person name="Karaoz U."/>
            <person name="Brodie E.L."/>
            <person name="Williams K.H."/>
            <person name="Hubbard S.S."/>
            <person name="Banfield J.F."/>
        </authorList>
    </citation>
    <scope>NUCLEOTIDE SEQUENCE [LARGE SCALE GENOMIC DNA]</scope>
</reference>
<sequence>MAKKTSVNNKDLRRYSHYLVWGAVAAVGLSALDFLGISFWLTATQWLVVAGVLATFGIYTRMGA</sequence>
<accession>A0A1G1V7U3</accession>
<evidence type="ECO:0000313" key="3">
    <source>
        <dbReference type="Proteomes" id="UP000178272"/>
    </source>
</evidence>
<dbReference type="STRING" id="1797517.A3F61_00265"/>
<proteinExistence type="predicted"/>
<feature type="transmembrane region" description="Helical" evidence="1">
    <location>
        <begin position="43"/>
        <end position="60"/>
    </location>
</feature>
<feature type="transmembrane region" description="Helical" evidence="1">
    <location>
        <begin position="18"/>
        <end position="37"/>
    </location>
</feature>
<comment type="caution">
    <text evidence="2">The sequence shown here is derived from an EMBL/GenBank/DDBJ whole genome shotgun (WGS) entry which is preliminary data.</text>
</comment>
<keyword evidence="1" id="KW-0812">Transmembrane</keyword>
<keyword evidence="1" id="KW-0472">Membrane</keyword>
<dbReference type="AlphaFoldDB" id="A0A1G1V7U3"/>
<keyword evidence="1" id="KW-1133">Transmembrane helix</keyword>
<organism evidence="2 3">
    <name type="scientific">Candidatus Blackburnbacteria bacterium RIFCSPHIGHO2_12_FULL_41_13b</name>
    <dbReference type="NCBI Taxonomy" id="1797517"/>
    <lineage>
        <taxon>Bacteria</taxon>
        <taxon>Candidatus Blackburniibacteriota</taxon>
    </lineage>
</organism>
<gene>
    <name evidence="2" type="ORF">A3F61_00265</name>
</gene>
<evidence type="ECO:0000256" key="1">
    <source>
        <dbReference type="SAM" id="Phobius"/>
    </source>
</evidence>
<dbReference type="EMBL" id="MHCA01000038">
    <property type="protein sequence ID" value="OGY11413.1"/>
    <property type="molecule type" value="Genomic_DNA"/>
</dbReference>
<name>A0A1G1V7U3_9BACT</name>
<protein>
    <submittedName>
        <fullName evidence="2">Uncharacterized protein</fullName>
    </submittedName>
</protein>
<dbReference type="Proteomes" id="UP000178272">
    <property type="component" value="Unassembled WGS sequence"/>
</dbReference>